<name>A0A318SEX6_9DEIO</name>
<dbReference type="PANTHER" id="PTHR41773">
    <property type="entry name" value="GTP PYROPHOSPHATASE-RELATED"/>
    <property type="match status" value="1"/>
</dbReference>
<dbReference type="Gene3D" id="1.10.287.860">
    <property type="entry name" value="Nucleotidyltransferase"/>
    <property type="match status" value="1"/>
</dbReference>
<protein>
    <submittedName>
        <fullName evidence="2">PpGpp synthetase/RelA/SpoT-type nucleotidyltransferase</fullName>
    </submittedName>
</protein>
<evidence type="ECO:0000313" key="2">
    <source>
        <dbReference type="EMBL" id="PYE55242.1"/>
    </source>
</evidence>
<dbReference type="InterPro" id="IPR007685">
    <property type="entry name" value="RelA_SpoT"/>
</dbReference>
<keyword evidence="2" id="KW-0808">Transferase</keyword>
<dbReference type="EMBL" id="QJSX01000003">
    <property type="protein sequence ID" value="PYE55242.1"/>
    <property type="molecule type" value="Genomic_DNA"/>
</dbReference>
<dbReference type="GO" id="GO:0016740">
    <property type="term" value="F:transferase activity"/>
    <property type="evidence" value="ECO:0007669"/>
    <property type="project" value="UniProtKB-KW"/>
</dbReference>
<dbReference type="Gene3D" id="3.30.460.10">
    <property type="entry name" value="Beta Polymerase, domain 2"/>
    <property type="match status" value="1"/>
</dbReference>
<gene>
    <name evidence="2" type="ORF">DES52_10372</name>
</gene>
<sequence>MGSQMESSILAAYRERLGQYEALKAEAIAVLSMLLAGAGLNIHHVTGRVKKYSSLAEKIHRKPGRYTSVEDVTDIVAVRVITYFQSDVNVVARELERAFVIDWDKSVNKSQLHDPDRFGYMGVHYVVRFPPELLARPELAPFANIGFEVQIRSILQHAWAEIEHDLGYKSTEAVPRDIRRRFYRLAGLFEMADEEFMAIRALKESYARTLPTRLAANPDDVFLDAQSVRHLVMEGVVADFDERIAYDLGVKVDRRVPDDERLLRLTAALGRVGVKTAGQLLRELERREREVLRFAAALMPLVPEAWSPAVGLRPGVSLVHLALWKSCQGEDCQAEEIVDLLDLRTELGSAERLSSLVEQVFATLGHDRPAAD</sequence>
<dbReference type="SMART" id="SM00954">
    <property type="entry name" value="RelA_SpoT"/>
    <property type="match status" value="1"/>
</dbReference>
<organism evidence="2 3">
    <name type="scientific">Deinococcus yavapaiensis KR-236</name>
    <dbReference type="NCBI Taxonomy" id="694435"/>
    <lineage>
        <taxon>Bacteria</taxon>
        <taxon>Thermotogati</taxon>
        <taxon>Deinococcota</taxon>
        <taxon>Deinococci</taxon>
        <taxon>Deinococcales</taxon>
        <taxon>Deinococcaceae</taxon>
        <taxon>Deinococcus</taxon>
    </lineage>
</organism>
<reference evidence="2 3" key="1">
    <citation type="submission" date="2018-06" db="EMBL/GenBank/DDBJ databases">
        <title>Genomic Encyclopedia of Type Strains, Phase IV (KMG-IV): sequencing the most valuable type-strain genomes for metagenomic binning, comparative biology and taxonomic classification.</title>
        <authorList>
            <person name="Goeker M."/>
        </authorList>
    </citation>
    <scope>NUCLEOTIDE SEQUENCE [LARGE SCALE GENOMIC DNA]</scope>
    <source>
        <strain evidence="2 3">DSM 18048</strain>
    </source>
</reference>
<dbReference type="AlphaFoldDB" id="A0A318SEX6"/>
<dbReference type="CDD" id="cd05399">
    <property type="entry name" value="NT_Rel-Spo_like"/>
    <property type="match status" value="1"/>
</dbReference>
<proteinExistence type="predicted"/>
<keyword evidence="3" id="KW-1185">Reference proteome</keyword>
<dbReference type="GO" id="GO:0015969">
    <property type="term" value="P:guanosine tetraphosphate metabolic process"/>
    <property type="evidence" value="ECO:0007669"/>
    <property type="project" value="InterPro"/>
</dbReference>
<dbReference type="PANTHER" id="PTHR41773:SF1">
    <property type="entry name" value="RELA_SPOT DOMAIN-CONTAINING PROTEIN"/>
    <property type="match status" value="1"/>
</dbReference>
<dbReference type="InterPro" id="IPR043519">
    <property type="entry name" value="NT_sf"/>
</dbReference>
<dbReference type="Proteomes" id="UP000248326">
    <property type="component" value="Unassembled WGS sequence"/>
</dbReference>
<dbReference type="SUPFAM" id="SSF81301">
    <property type="entry name" value="Nucleotidyltransferase"/>
    <property type="match status" value="1"/>
</dbReference>
<accession>A0A318SEX6</accession>
<comment type="caution">
    <text evidence="2">The sequence shown here is derived from an EMBL/GenBank/DDBJ whole genome shotgun (WGS) entry which is preliminary data.</text>
</comment>
<feature type="domain" description="RelA/SpoT" evidence="1">
    <location>
        <begin position="47"/>
        <end position="174"/>
    </location>
</feature>
<evidence type="ECO:0000313" key="3">
    <source>
        <dbReference type="Proteomes" id="UP000248326"/>
    </source>
</evidence>
<evidence type="ECO:0000259" key="1">
    <source>
        <dbReference type="SMART" id="SM00954"/>
    </source>
</evidence>
<dbReference type="Pfam" id="PF04607">
    <property type="entry name" value="RelA_SpoT"/>
    <property type="match status" value="1"/>
</dbReference>